<evidence type="ECO:0000313" key="6">
    <source>
        <dbReference type="Proteomes" id="UP000595276"/>
    </source>
</evidence>
<proteinExistence type="inferred from homology"/>
<gene>
    <name evidence="5" type="ORF">I6H45_08535</name>
</gene>
<evidence type="ECO:0000256" key="2">
    <source>
        <dbReference type="ARBA" id="ARBA00022679"/>
    </source>
</evidence>
<dbReference type="KEGG" id="avg:I6H45_08535"/>
<dbReference type="CDD" id="cd07798">
    <property type="entry name" value="ASKHA_NBD_FGGY_YoaC-like"/>
    <property type="match status" value="1"/>
</dbReference>
<sequence length="479" mass="55039">MKRYYLLIDIGTGNSKLSIIDNFGKIVKDISFKNEYKIDENYDDSVYFCPNEYMKILDSKLKNLLFDFDEKISAVSSASTRQSIILLGKDKAIIGLPNIDNRAKKYINNFEMDNIYKKTGKYFTEDFPAAKIMAYKEIYKKEFQKVFSFTSVSEWIGYEFTGVLSIEPSQATDTQLYDINDLKYSKKLAQKLGIESLTFPKIVKSGEKLGKISNNWVKKYKQLESSVFIVGGADTQVAMENYNNYIDSLLIVSGTTSPVIAYEKKIDNIVDDELWINSYLRGDGYILEMNPGITGLNYQNFKDAFMKDISYEQMEEDYSKIDEVKVISLLTSCSKPKYLPKKSGTFIIKTPVDSSADSFDYAWSILADIACSIYIKIRKLEKLKNKSYCNIIGMGNGFKSNTLCKMVASLSNKELILTKNYNNSTLFGLLRICNRYFEDDKSYIINEQKTNYKPVENGLIIDYYNKWKSNNIYEIKGVK</sequence>
<dbReference type="InterPro" id="IPR050406">
    <property type="entry name" value="FGGY_Carb_Kinase"/>
</dbReference>
<dbReference type="PANTHER" id="PTHR43095">
    <property type="entry name" value="SUGAR KINASE"/>
    <property type="match status" value="1"/>
</dbReference>
<dbReference type="GO" id="GO:0016301">
    <property type="term" value="F:kinase activity"/>
    <property type="evidence" value="ECO:0007669"/>
    <property type="project" value="UniProtKB-KW"/>
</dbReference>
<dbReference type="GO" id="GO:0005975">
    <property type="term" value="P:carbohydrate metabolic process"/>
    <property type="evidence" value="ECO:0007669"/>
    <property type="project" value="InterPro"/>
</dbReference>
<comment type="similarity">
    <text evidence="1">Belongs to the FGGY kinase family.</text>
</comment>
<dbReference type="InterPro" id="IPR043129">
    <property type="entry name" value="ATPase_NBD"/>
</dbReference>
<evidence type="ECO:0000259" key="4">
    <source>
        <dbReference type="Pfam" id="PF00370"/>
    </source>
</evidence>
<accession>A0A7T4F137</accession>
<protein>
    <recommendedName>
        <fullName evidence="4">Carbohydrate kinase FGGY N-terminal domain-containing protein</fullName>
    </recommendedName>
</protein>
<dbReference type="GeneID" id="79022785"/>
<dbReference type="Gene3D" id="3.30.420.40">
    <property type="match status" value="2"/>
</dbReference>
<dbReference type="InterPro" id="IPR018484">
    <property type="entry name" value="FGGY_N"/>
</dbReference>
<feature type="domain" description="Carbohydrate kinase FGGY N-terminal" evidence="4">
    <location>
        <begin position="4"/>
        <end position="238"/>
    </location>
</feature>
<evidence type="ECO:0000256" key="1">
    <source>
        <dbReference type="ARBA" id="ARBA00009156"/>
    </source>
</evidence>
<reference evidence="5 6" key="1">
    <citation type="submission" date="2020-12" db="EMBL/GenBank/DDBJ databases">
        <title>FDA dAtabase for Regulatory Grade micrObial Sequences (FDA-ARGOS): Supporting development and validation of Infectious Disease Dx tests.</title>
        <authorList>
            <person name="Sproer C."/>
            <person name="Gronow S."/>
            <person name="Severitt S."/>
            <person name="Schroder I."/>
            <person name="Tallon L."/>
            <person name="Sadzewicz L."/>
            <person name="Zhao X."/>
            <person name="Boylan J."/>
            <person name="Ott S."/>
            <person name="Bowen H."/>
            <person name="Vavikolanu K."/>
            <person name="Mehta A."/>
            <person name="Aluvathingal J."/>
            <person name="Nadendla S."/>
            <person name="Lowell S."/>
            <person name="Myers T."/>
            <person name="Yan Y."/>
            <person name="Sichtig H."/>
        </authorList>
    </citation>
    <scope>NUCLEOTIDE SEQUENCE [LARGE SCALE GENOMIC DNA]</scope>
    <source>
        <strain evidence="5 6">FDAARGOS_988</strain>
    </source>
</reference>
<name>A0A7T4F137_9FIRM</name>
<dbReference type="RefSeq" id="WP_004839550.1">
    <property type="nucleotide sequence ID" value="NZ_CP066014.1"/>
</dbReference>
<evidence type="ECO:0000256" key="3">
    <source>
        <dbReference type="ARBA" id="ARBA00022777"/>
    </source>
</evidence>
<dbReference type="PIRSF" id="PIRSF000538">
    <property type="entry name" value="GlpK"/>
    <property type="match status" value="1"/>
</dbReference>
<keyword evidence="3" id="KW-0418">Kinase</keyword>
<dbReference type="InterPro" id="IPR000577">
    <property type="entry name" value="Carb_kinase_FGGY"/>
</dbReference>
<dbReference type="SUPFAM" id="SSF53067">
    <property type="entry name" value="Actin-like ATPase domain"/>
    <property type="match status" value="2"/>
</dbReference>
<evidence type="ECO:0000313" key="5">
    <source>
        <dbReference type="EMBL" id="QQB61836.1"/>
    </source>
</evidence>
<dbReference type="EMBL" id="CP066014">
    <property type="protein sequence ID" value="QQB61836.1"/>
    <property type="molecule type" value="Genomic_DNA"/>
</dbReference>
<keyword evidence="2" id="KW-0808">Transferase</keyword>
<dbReference type="Pfam" id="PF00370">
    <property type="entry name" value="FGGY_N"/>
    <property type="match status" value="1"/>
</dbReference>
<organism evidence="5 6">
    <name type="scientific">Anaerococcus vaginalis</name>
    <dbReference type="NCBI Taxonomy" id="33037"/>
    <lineage>
        <taxon>Bacteria</taxon>
        <taxon>Bacillati</taxon>
        <taxon>Bacillota</taxon>
        <taxon>Tissierellia</taxon>
        <taxon>Tissierellales</taxon>
        <taxon>Peptoniphilaceae</taxon>
        <taxon>Anaerococcus</taxon>
    </lineage>
</organism>
<dbReference type="Proteomes" id="UP000595276">
    <property type="component" value="Chromosome"/>
</dbReference>
<dbReference type="PANTHER" id="PTHR43095:SF2">
    <property type="entry name" value="GLUCONOKINASE"/>
    <property type="match status" value="1"/>
</dbReference>
<dbReference type="AlphaFoldDB" id="A0A7T4F137"/>